<comment type="caution">
    <text evidence="1">The sequence shown here is derived from an EMBL/GenBank/DDBJ whole genome shotgun (WGS) entry which is preliminary data.</text>
</comment>
<organism evidence="1 2">
    <name type="scientific">Arabidopsis thaliana x Arabidopsis arenosa</name>
    <dbReference type="NCBI Taxonomy" id="1240361"/>
    <lineage>
        <taxon>Eukaryota</taxon>
        <taxon>Viridiplantae</taxon>
        <taxon>Streptophyta</taxon>
        <taxon>Embryophyta</taxon>
        <taxon>Tracheophyta</taxon>
        <taxon>Spermatophyta</taxon>
        <taxon>Magnoliopsida</taxon>
        <taxon>eudicotyledons</taxon>
        <taxon>Gunneridae</taxon>
        <taxon>Pentapetalae</taxon>
        <taxon>rosids</taxon>
        <taxon>malvids</taxon>
        <taxon>Brassicales</taxon>
        <taxon>Brassicaceae</taxon>
        <taxon>Camelineae</taxon>
        <taxon>Arabidopsis</taxon>
    </lineage>
</organism>
<dbReference type="Proteomes" id="UP000694240">
    <property type="component" value="Chromosome 5"/>
</dbReference>
<dbReference type="EMBL" id="JAEFBK010000005">
    <property type="protein sequence ID" value="KAG7603200.1"/>
    <property type="molecule type" value="Genomic_DNA"/>
</dbReference>
<reference evidence="1 2" key="1">
    <citation type="submission" date="2020-12" db="EMBL/GenBank/DDBJ databases">
        <title>Concerted genomic and epigenomic changes stabilize Arabidopsis allopolyploids.</title>
        <authorList>
            <person name="Chen Z."/>
        </authorList>
    </citation>
    <scope>NUCLEOTIDE SEQUENCE [LARGE SCALE GENOMIC DNA]</scope>
    <source>
        <strain evidence="1">Allo738</strain>
        <tissue evidence="1">Leaf</tissue>
    </source>
</reference>
<sequence length="48" mass="5719">MLRPSVEMMITAEGGRFSSVIFSNLMMWTPHEADRERIHPEKTREERQ</sequence>
<evidence type="ECO:0000313" key="2">
    <source>
        <dbReference type="Proteomes" id="UP000694240"/>
    </source>
</evidence>
<proteinExistence type="predicted"/>
<dbReference type="AlphaFoldDB" id="A0A8T2CYM3"/>
<evidence type="ECO:0000313" key="1">
    <source>
        <dbReference type="EMBL" id="KAG7603200.1"/>
    </source>
</evidence>
<keyword evidence="2" id="KW-1185">Reference proteome</keyword>
<protein>
    <submittedName>
        <fullName evidence="1">Uncharacterized protein</fullName>
    </submittedName>
</protein>
<accession>A0A8T2CYM3</accession>
<gene>
    <name evidence="1" type="ORF">ISN45_At05g021880</name>
</gene>
<name>A0A8T2CYM3_9BRAS</name>